<dbReference type="SUPFAM" id="SSF53092">
    <property type="entry name" value="Creatinase/prolidase N-terminal domain"/>
    <property type="match status" value="1"/>
</dbReference>
<dbReference type="InterPro" id="IPR052433">
    <property type="entry name" value="X-Pro_dipept-like"/>
</dbReference>
<accession>W8B136</accession>
<dbReference type="InterPro" id="IPR000994">
    <property type="entry name" value="Pept_M24"/>
</dbReference>
<keyword evidence="7" id="KW-0645">Protease</keyword>
<protein>
    <submittedName>
        <fullName evidence="7">Putative Xaa-Pro aminopeptidase 3</fullName>
    </submittedName>
</protein>
<evidence type="ECO:0000256" key="5">
    <source>
        <dbReference type="ARBA" id="ARBA00023211"/>
    </source>
</evidence>
<evidence type="ECO:0000256" key="1">
    <source>
        <dbReference type="ARBA" id="ARBA00001936"/>
    </source>
</evidence>
<reference evidence="7" key="1">
    <citation type="submission" date="2013-07" db="EMBL/GenBank/DDBJ databases">
        <authorList>
            <person name="Geib S."/>
        </authorList>
    </citation>
    <scope>NUCLEOTIDE SEQUENCE</scope>
</reference>
<dbReference type="PANTHER" id="PTHR43226:SF4">
    <property type="entry name" value="XAA-PRO AMINOPEPTIDASE 3"/>
    <property type="match status" value="1"/>
</dbReference>
<evidence type="ECO:0000256" key="3">
    <source>
        <dbReference type="ARBA" id="ARBA00022723"/>
    </source>
</evidence>
<dbReference type="AlphaFoldDB" id="W8B136"/>
<name>W8B136_CERCA</name>
<dbReference type="GO" id="GO:0006508">
    <property type="term" value="P:proteolysis"/>
    <property type="evidence" value="ECO:0007669"/>
    <property type="project" value="TreeGrafter"/>
</dbReference>
<evidence type="ECO:0000259" key="6">
    <source>
        <dbReference type="SMART" id="SM01011"/>
    </source>
</evidence>
<dbReference type="InterPro" id="IPR007865">
    <property type="entry name" value="Aminopep_P_N"/>
</dbReference>
<dbReference type="GO" id="GO:0070006">
    <property type="term" value="F:metalloaminopeptidase activity"/>
    <property type="evidence" value="ECO:0007669"/>
    <property type="project" value="InterPro"/>
</dbReference>
<reference evidence="7" key="2">
    <citation type="journal article" date="2014" name="BMC Genomics">
        <title>A genomic perspective to assessing quality of mass-reared SIT flies used in Mediterranean fruit fly (Ceratitis capitata) eradication in California.</title>
        <authorList>
            <person name="Calla B."/>
            <person name="Hall B."/>
            <person name="Hou S."/>
            <person name="Geib S.M."/>
        </authorList>
    </citation>
    <scope>NUCLEOTIDE SEQUENCE</scope>
</reference>
<sequence>MSIWKNVRRTQLIKSLGKCERIAFNSSSSSSSSSSSDAAAAASINKNFLQNLRSEAFGQPTYVTHPHLINEGELVIGQNVEEFRDRRLRLMGGIQKYAEEESRDKTNKKENVVIIPSASKKYMSDKIPYIFRQNSDFYYLSGCLEPDSVLVMTINEKEDIKSMLFMRPKDKHAELWDGARTGVDNAPDLFGVDEAYPVEQFYKVLKKYIVSEKPFVWFDTPSTDQPNVAKDVQEAADNISELKSPSLFIQSMRLYKSPAEQDLMRKTCQIASRAINEVISESRPGISEQHLFAAVDYKCRIKNASHLAYPPVVATGNNATTIHYISNTQLTKSGEMVLMDAGCEYGGYTSDITRTWPIDGSFTPTQKVLYDVVLQLQKELISTLLKTGGETLDQLFDTMCIKLGKYLQEVGIVPKSISDDIGYARAGYKFCPHHVSHYLGMDVHDTPLIPRSLPVQPGMVCTVEPGIYIGQDRQDVPKEFRGIGIRIEDDVLITADNNVEILTAECVKDREEMENIFLSKR</sequence>
<evidence type="ECO:0000256" key="2">
    <source>
        <dbReference type="ARBA" id="ARBA00008766"/>
    </source>
</evidence>
<dbReference type="Pfam" id="PF05195">
    <property type="entry name" value="AMP_N"/>
    <property type="match status" value="1"/>
</dbReference>
<dbReference type="Gene3D" id="3.90.230.10">
    <property type="entry name" value="Creatinase/methionine aminopeptidase superfamily"/>
    <property type="match status" value="1"/>
</dbReference>
<keyword evidence="3" id="KW-0479">Metal-binding</keyword>
<dbReference type="PANTHER" id="PTHR43226">
    <property type="entry name" value="XAA-PRO AMINOPEPTIDASE 3"/>
    <property type="match status" value="1"/>
</dbReference>
<dbReference type="GO" id="GO:0030145">
    <property type="term" value="F:manganese ion binding"/>
    <property type="evidence" value="ECO:0007669"/>
    <property type="project" value="InterPro"/>
</dbReference>
<dbReference type="OrthoDB" id="4215474at2759"/>
<dbReference type="SUPFAM" id="SSF55920">
    <property type="entry name" value="Creatinase/aminopeptidase"/>
    <property type="match status" value="1"/>
</dbReference>
<keyword evidence="7" id="KW-0031">Aminopeptidase</keyword>
<dbReference type="Gene3D" id="3.40.350.10">
    <property type="entry name" value="Creatinase/prolidase N-terminal domain"/>
    <property type="match status" value="1"/>
</dbReference>
<comment type="cofactor">
    <cofactor evidence="1">
        <name>Mn(2+)</name>
        <dbReference type="ChEBI" id="CHEBI:29035"/>
    </cofactor>
</comment>
<evidence type="ECO:0000313" key="7">
    <source>
        <dbReference type="EMBL" id="JAB90733.1"/>
    </source>
</evidence>
<organism evidence="7">
    <name type="scientific">Ceratitis capitata</name>
    <name type="common">Mediterranean fruit fly</name>
    <name type="synonym">Tephritis capitata</name>
    <dbReference type="NCBI Taxonomy" id="7213"/>
    <lineage>
        <taxon>Eukaryota</taxon>
        <taxon>Metazoa</taxon>
        <taxon>Ecdysozoa</taxon>
        <taxon>Arthropoda</taxon>
        <taxon>Hexapoda</taxon>
        <taxon>Insecta</taxon>
        <taxon>Pterygota</taxon>
        <taxon>Neoptera</taxon>
        <taxon>Endopterygota</taxon>
        <taxon>Diptera</taxon>
        <taxon>Brachycera</taxon>
        <taxon>Muscomorpha</taxon>
        <taxon>Tephritoidea</taxon>
        <taxon>Tephritidae</taxon>
        <taxon>Ceratitis</taxon>
        <taxon>Ceratitis</taxon>
    </lineage>
</organism>
<dbReference type="CDD" id="cd01087">
    <property type="entry name" value="Prolidase"/>
    <property type="match status" value="1"/>
</dbReference>
<keyword evidence="4" id="KW-0378">Hydrolase</keyword>
<dbReference type="InterPro" id="IPR029149">
    <property type="entry name" value="Creatin/AminoP/Spt16_N"/>
</dbReference>
<comment type="similarity">
    <text evidence="2">Belongs to the peptidase M24B family.</text>
</comment>
<dbReference type="SMART" id="SM01011">
    <property type="entry name" value="AMP_N"/>
    <property type="match status" value="1"/>
</dbReference>
<dbReference type="GO" id="GO:0005739">
    <property type="term" value="C:mitochondrion"/>
    <property type="evidence" value="ECO:0007669"/>
    <property type="project" value="TreeGrafter"/>
</dbReference>
<feature type="domain" description="Aminopeptidase P N-terminal" evidence="6">
    <location>
        <begin position="78"/>
        <end position="227"/>
    </location>
</feature>
<dbReference type="InterPro" id="IPR036005">
    <property type="entry name" value="Creatinase/aminopeptidase-like"/>
</dbReference>
<dbReference type="EMBL" id="GAMC01015822">
    <property type="protein sequence ID" value="JAB90733.1"/>
    <property type="molecule type" value="mRNA"/>
</dbReference>
<dbReference type="Pfam" id="PF00557">
    <property type="entry name" value="Peptidase_M24"/>
    <property type="match status" value="1"/>
</dbReference>
<gene>
    <name evidence="7" type="primary">XPP3</name>
</gene>
<keyword evidence="5" id="KW-0464">Manganese</keyword>
<proteinExistence type="evidence at transcript level"/>
<evidence type="ECO:0000256" key="4">
    <source>
        <dbReference type="ARBA" id="ARBA00022801"/>
    </source>
</evidence>